<name>A0ABZ1AUS4_AROEV</name>
<feature type="transmembrane region" description="Helical" evidence="1">
    <location>
        <begin position="173"/>
        <end position="193"/>
    </location>
</feature>
<evidence type="ECO:0000256" key="1">
    <source>
        <dbReference type="SAM" id="Phobius"/>
    </source>
</evidence>
<accession>A0ABZ1AUS4</accession>
<evidence type="ECO:0008006" key="4">
    <source>
        <dbReference type="Google" id="ProtNLM"/>
    </source>
</evidence>
<organism evidence="2 3">
    <name type="scientific">Aromatoleum evansii</name>
    <name type="common">Azoarcus evansii</name>
    <dbReference type="NCBI Taxonomy" id="59406"/>
    <lineage>
        <taxon>Bacteria</taxon>
        <taxon>Pseudomonadati</taxon>
        <taxon>Pseudomonadota</taxon>
        <taxon>Betaproteobacteria</taxon>
        <taxon>Rhodocyclales</taxon>
        <taxon>Rhodocyclaceae</taxon>
        <taxon>Aromatoleum</taxon>
    </lineage>
</organism>
<keyword evidence="1" id="KW-0812">Transmembrane</keyword>
<proteinExistence type="predicted"/>
<gene>
    <name evidence="2" type="ORF">U5817_10135</name>
</gene>
<dbReference type="RefSeq" id="WP_407280633.1">
    <property type="nucleotide sequence ID" value="NZ_CP141259.1"/>
</dbReference>
<keyword evidence="1" id="KW-0472">Membrane</keyword>
<keyword evidence="1" id="KW-1133">Transmembrane helix</keyword>
<evidence type="ECO:0000313" key="2">
    <source>
        <dbReference type="EMBL" id="WRL48386.1"/>
    </source>
</evidence>
<dbReference type="EMBL" id="CP141259">
    <property type="protein sequence ID" value="WRL48386.1"/>
    <property type="molecule type" value="Genomic_DNA"/>
</dbReference>
<reference evidence="2 3" key="1">
    <citation type="submission" date="2023-12" db="EMBL/GenBank/DDBJ databases">
        <title>A. evansii MAY27, complete genome.</title>
        <authorList>
            <person name="Wang Y."/>
        </authorList>
    </citation>
    <scope>NUCLEOTIDE SEQUENCE [LARGE SCALE GENOMIC DNA]</scope>
    <source>
        <strain evidence="2 3">MAY27</strain>
    </source>
</reference>
<evidence type="ECO:0000313" key="3">
    <source>
        <dbReference type="Proteomes" id="UP001626593"/>
    </source>
</evidence>
<protein>
    <recommendedName>
        <fullName evidence="4">DUF3592 domain-containing protein</fullName>
    </recommendedName>
</protein>
<dbReference type="Proteomes" id="UP001626593">
    <property type="component" value="Chromosome"/>
</dbReference>
<keyword evidence="3" id="KW-1185">Reference proteome</keyword>
<feature type="transmembrane region" description="Helical" evidence="1">
    <location>
        <begin position="33"/>
        <end position="55"/>
    </location>
</feature>
<sequence>MKDALERKMTITRRLLQALALNGHPNIKPLPCWATLIFLAILYSYLLSPLLTYYVRGVPTKEKLEILDGTWRQEGEVRSGKNRILPPLYFIDGEFGSRQMHCGFKLQQALCGFPYGPSLQTGDKVRLYYDRSFGILAYYFPDHPVKSGMDYQTGVYTYARPERLLLHNGKAHALLPLLILAYALLAFLCWQELKEKDLS</sequence>